<feature type="domain" description="HTH myb-type" evidence="5">
    <location>
        <begin position="350"/>
        <end position="401"/>
    </location>
</feature>
<dbReference type="Proteomes" id="UP000594263">
    <property type="component" value="Unplaced"/>
</dbReference>
<dbReference type="InterPro" id="IPR001005">
    <property type="entry name" value="SANT/Myb"/>
</dbReference>
<dbReference type="SUPFAM" id="SSF46689">
    <property type="entry name" value="Homeodomain-like"/>
    <property type="match status" value="1"/>
</dbReference>
<dbReference type="PANTHER" id="PTHR47122:SF5">
    <property type="entry name" value="TRF-LIKE 8"/>
    <property type="match status" value="1"/>
</dbReference>
<dbReference type="PANTHER" id="PTHR47122">
    <property type="entry name" value="MYB-LIKE DNA-BINDING DOMAIN CONTAINING PROTEIN, EXPRESSED"/>
    <property type="match status" value="1"/>
</dbReference>
<comment type="subcellular location">
    <subcellularLocation>
        <location evidence="1">Nucleus</location>
    </subcellularLocation>
</comment>
<keyword evidence="7" id="KW-1185">Reference proteome</keyword>
<name>A0A7N1A4P8_KALFE</name>
<dbReference type="PROSITE" id="PS51294">
    <property type="entry name" value="HTH_MYB"/>
    <property type="match status" value="1"/>
</dbReference>
<feature type="region of interest" description="Disordered" evidence="3">
    <location>
        <begin position="1"/>
        <end position="29"/>
    </location>
</feature>
<evidence type="ECO:0000259" key="5">
    <source>
        <dbReference type="PROSITE" id="PS51294"/>
    </source>
</evidence>
<dbReference type="AlphaFoldDB" id="A0A7N1A4P8"/>
<dbReference type="InterPro" id="IPR009057">
    <property type="entry name" value="Homeodomain-like_sf"/>
</dbReference>
<sequence>MSEGKDVQHRTRVRDVEEEETEVDHLLAEPRNDRVSVDDCFRVDNKSRDVDISGHELYTCEEGDNYEKDQVKHSDIGLDDKRSASIGPSAACEDYLLDTEFVHKDSDCEDFSREESSSTSSGKPRIRNGNDHDKLCKLHLVSQRKCGCQNQIKEKTELKTPILYTSQNRRKLQSRLELGSLFSTRDMDLASFSDFHRSSIEVSVKSNPRKTEQFLSVMDLTSFSGQHQSSEEASLISNPWKTKQFSPAEKSLVRLNGSEQDMRVKGSAESSIHKRLRRPPVRYIDEFSGSVSLSDEKHSASDMFVDNLKSSHLSQLDSDEENDLDEPEKVSLAGKGSKNCSDRRKHQMIWTLLEVIKLVDGISHYGVGRWTEIQRLFFPTSTYRTPVDLRDKWRNLLKASNAWIQNDQEEKDEESQKNGHRQLQKEILHRISELGRLYPYPVKRTPTHTPKSSSRK</sequence>
<proteinExistence type="predicted"/>
<evidence type="ECO:0000256" key="3">
    <source>
        <dbReference type="SAM" id="MobiDB-lite"/>
    </source>
</evidence>
<evidence type="ECO:0000256" key="1">
    <source>
        <dbReference type="ARBA" id="ARBA00004123"/>
    </source>
</evidence>
<protein>
    <submittedName>
        <fullName evidence="6">Uncharacterized protein</fullName>
    </submittedName>
</protein>
<feature type="compositionally biased region" description="Basic and acidic residues" evidence="3">
    <location>
        <begin position="1"/>
        <end position="15"/>
    </location>
</feature>
<keyword evidence="2" id="KW-0539">Nucleus</keyword>
<dbReference type="SMART" id="SM00717">
    <property type="entry name" value="SANT"/>
    <property type="match status" value="1"/>
</dbReference>
<feature type="region of interest" description="Disordered" evidence="3">
    <location>
        <begin position="111"/>
        <end position="130"/>
    </location>
</feature>
<dbReference type="Gramene" id="Kaladp0098s0221.1.v1.1">
    <property type="protein sequence ID" value="Kaladp0098s0221.1.v1.1"/>
    <property type="gene ID" value="Kaladp0098s0221.v1.1"/>
</dbReference>
<feature type="domain" description="Myb-like" evidence="4">
    <location>
        <begin position="350"/>
        <end position="397"/>
    </location>
</feature>
<evidence type="ECO:0000256" key="2">
    <source>
        <dbReference type="ARBA" id="ARBA00023242"/>
    </source>
</evidence>
<evidence type="ECO:0000313" key="6">
    <source>
        <dbReference type="EnsemblPlants" id="Kaladp0098s0221.1.v1.1"/>
    </source>
</evidence>
<organism evidence="6 7">
    <name type="scientific">Kalanchoe fedtschenkoi</name>
    <name type="common">Lavender scallops</name>
    <name type="synonym">South American air plant</name>
    <dbReference type="NCBI Taxonomy" id="63787"/>
    <lineage>
        <taxon>Eukaryota</taxon>
        <taxon>Viridiplantae</taxon>
        <taxon>Streptophyta</taxon>
        <taxon>Embryophyta</taxon>
        <taxon>Tracheophyta</taxon>
        <taxon>Spermatophyta</taxon>
        <taxon>Magnoliopsida</taxon>
        <taxon>eudicotyledons</taxon>
        <taxon>Gunneridae</taxon>
        <taxon>Pentapetalae</taxon>
        <taxon>Saxifragales</taxon>
        <taxon>Crassulaceae</taxon>
        <taxon>Kalanchoe</taxon>
    </lineage>
</organism>
<dbReference type="InterPro" id="IPR017930">
    <property type="entry name" value="Myb_dom"/>
</dbReference>
<feature type="region of interest" description="Disordered" evidence="3">
    <location>
        <begin position="315"/>
        <end position="340"/>
    </location>
</feature>
<dbReference type="PROSITE" id="PS50090">
    <property type="entry name" value="MYB_LIKE"/>
    <property type="match status" value="1"/>
</dbReference>
<dbReference type="GO" id="GO:0005634">
    <property type="term" value="C:nucleus"/>
    <property type="evidence" value="ECO:0007669"/>
    <property type="project" value="UniProtKB-SubCell"/>
</dbReference>
<feature type="compositionally biased region" description="Acidic residues" evidence="3">
    <location>
        <begin position="317"/>
        <end position="326"/>
    </location>
</feature>
<dbReference type="Pfam" id="PF00249">
    <property type="entry name" value="Myb_DNA-binding"/>
    <property type="match status" value="1"/>
</dbReference>
<accession>A0A7N1A4P8</accession>
<evidence type="ECO:0000259" key="4">
    <source>
        <dbReference type="PROSITE" id="PS50090"/>
    </source>
</evidence>
<evidence type="ECO:0000313" key="7">
    <source>
        <dbReference type="Proteomes" id="UP000594263"/>
    </source>
</evidence>
<dbReference type="Gene3D" id="1.10.246.220">
    <property type="match status" value="1"/>
</dbReference>
<reference evidence="6" key="1">
    <citation type="submission" date="2021-01" db="UniProtKB">
        <authorList>
            <consortium name="EnsemblPlants"/>
        </authorList>
    </citation>
    <scope>IDENTIFICATION</scope>
</reference>
<dbReference type="EnsemblPlants" id="Kaladp0098s0221.1.v1.1">
    <property type="protein sequence ID" value="Kaladp0098s0221.1.v1.1"/>
    <property type="gene ID" value="Kaladp0098s0221.v1.1"/>
</dbReference>
<dbReference type="CDD" id="cd11660">
    <property type="entry name" value="SANT_TRF"/>
    <property type="match status" value="1"/>
</dbReference>